<keyword evidence="1 4" id="KW-0808">Transferase</keyword>
<dbReference type="Pfam" id="PF00583">
    <property type="entry name" value="Acetyltransf_1"/>
    <property type="match status" value="1"/>
</dbReference>
<evidence type="ECO:0000256" key="1">
    <source>
        <dbReference type="ARBA" id="ARBA00022679"/>
    </source>
</evidence>
<organism evidence="4 5">
    <name type="scientific">Alloacidobacterium dinghuense</name>
    <dbReference type="NCBI Taxonomy" id="2763107"/>
    <lineage>
        <taxon>Bacteria</taxon>
        <taxon>Pseudomonadati</taxon>
        <taxon>Acidobacteriota</taxon>
        <taxon>Terriglobia</taxon>
        <taxon>Terriglobales</taxon>
        <taxon>Acidobacteriaceae</taxon>
        <taxon>Alloacidobacterium</taxon>
    </lineage>
</organism>
<dbReference type="RefSeq" id="WP_186740529.1">
    <property type="nucleotide sequence ID" value="NZ_CP060394.1"/>
</dbReference>
<name>A0A7G8BDE6_9BACT</name>
<accession>A0A7G8BDE6</accession>
<dbReference type="InterPro" id="IPR016181">
    <property type="entry name" value="Acyl_CoA_acyltransferase"/>
</dbReference>
<proteinExistence type="predicted"/>
<dbReference type="PROSITE" id="PS51186">
    <property type="entry name" value="GNAT"/>
    <property type="match status" value="2"/>
</dbReference>
<sequence length="326" mass="37082">MSSALQFEILDLRHFSASSLRPVLDEESRLWSDRLRWDYRTSADLLLQYLDSRVLPGYVALENGRIAGYVFCVYEDHKAIIGDVFSLSDAPAEVESQLLRHLIELLRHSPGIDRIECQLLLHPHGLHAEIFERAGFKLFRRLFMELDLTQFAASGSRRPLPEGIVLSRWRENDFHPAGYLIADAYNGHLDSFINDQYRSVSGSLRFLHNIVRFPGCGLFDPAASRTMARTADGSLAGVLLCSRVREDIGHVTQVCVARDQRGLGLGRRLIEECAEELRGRGFRGLTLTVTEENANAVDLYRSVGFVEKHSFDAMVWDRSWNWTKES</sequence>
<dbReference type="CDD" id="cd04301">
    <property type="entry name" value="NAT_SF"/>
    <property type="match status" value="1"/>
</dbReference>
<dbReference type="InterPro" id="IPR000182">
    <property type="entry name" value="GNAT_dom"/>
</dbReference>
<dbReference type="AlphaFoldDB" id="A0A7G8BDE6"/>
<protein>
    <submittedName>
        <fullName evidence="4">GNAT family N-acetyltransferase</fullName>
    </submittedName>
</protein>
<reference evidence="4 5" key="1">
    <citation type="submission" date="2020-08" db="EMBL/GenBank/DDBJ databases">
        <title>Edaphobacter telluris sp. nov. and Acidobacterium dinghuensis sp. nov., two acidobacteria isolated from forest soil.</title>
        <authorList>
            <person name="Fu J."/>
            <person name="Qiu L."/>
        </authorList>
    </citation>
    <scope>NUCLEOTIDE SEQUENCE [LARGE SCALE GENOMIC DNA]</scope>
    <source>
        <strain evidence="4">4Y35</strain>
    </source>
</reference>
<evidence type="ECO:0000313" key="5">
    <source>
        <dbReference type="Proteomes" id="UP000515312"/>
    </source>
</evidence>
<feature type="domain" description="N-acetyltransferase" evidence="3">
    <location>
        <begin position="10"/>
        <end position="153"/>
    </location>
</feature>
<evidence type="ECO:0000256" key="2">
    <source>
        <dbReference type="ARBA" id="ARBA00023315"/>
    </source>
</evidence>
<keyword evidence="2" id="KW-0012">Acyltransferase</keyword>
<keyword evidence="5" id="KW-1185">Reference proteome</keyword>
<dbReference type="Gene3D" id="3.40.630.30">
    <property type="match status" value="1"/>
</dbReference>
<dbReference type="Proteomes" id="UP000515312">
    <property type="component" value="Chromosome"/>
</dbReference>
<dbReference type="PANTHER" id="PTHR43877">
    <property type="entry name" value="AMINOALKYLPHOSPHONATE N-ACETYLTRANSFERASE-RELATED-RELATED"/>
    <property type="match status" value="1"/>
</dbReference>
<dbReference type="SUPFAM" id="SSF55729">
    <property type="entry name" value="Acyl-CoA N-acyltransferases (Nat)"/>
    <property type="match status" value="2"/>
</dbReference>
<dbReference type="InterPro" id="IPR050832">
    <property type="entry name" value="Bact_Acetyltransf"/>
</dbReference>
<feature type="domain" description="N-acetyltransferase" evidence="3">
    <location>
        <begin position="164"/>
        <end position="325"/>
    </location>
</feature>
<gene>
    <name evidence="4" type="ORF">H7849_15620</name>
</gene>
<evidence type="ECO:0000259" key="3">
    <source>
        <dbReference type="PROSITE" id="PS51186"/>
    </source>
</evidence>
<dbReference type="KEGG" id="adin:H7849_15620"/>
<evidence type="ECO:0000313" key="4">
    <source>
        <dbReference type="EMBL" id="QNI30566.1"/>
    </source>
</evidence>
<dbReference type="EMBL" id="CP060394">
    <property type="protein sequence ID" value="QNI30566.1"/>
    <property type="molecule type" value="Genomic_DNA"/>
</dbReference>
<dbReference type="GO" id="GO:0016747">
    <property type="term" value="F:acyltransferase activity, transferring groups other than amino-acyl groups"/>
    <property type="evidence" value="ECO:0007669"/>
    <property type="project" value="InterPro"/>
</dbReference>